<comment type="catalytic activity">
    <reaction evidence="9">
        <text>L-threonyl-[protein] + ATP = O-phospho-L-threonyl-[protein] + ADP + H(+)</text>
        <dbReference type="Rhea" id="RHEA:46608"/>
        <dbReference type="Rhea" id="RHEA-COMP:11060"/>
        <dbReference type="Rhea" id="RHEA-COMP:11605"/>
        <dbReference type="ChEBI" id="CHEBI:15378"/>
        <dbReference type="ChEBI" id="CHEBI:30013"/>
        <dbReference type="ChEBI" id="CHEBI:30616"/>
        <dbReference type="ChEBI" id="CHEBI:61977"/>
        <dbReference type="ChEBI" id="CHEBI:456216"/>
        <dbReference type="EC" id="2.7.11.1"/>
    </reaction>
</comment>
<dbReference type="PANTHER" id="PTHR24349">
    <property type="entry name" value="SERINE/THREONINE-PROTEIN KINASE"/>
    <property type="match status" value="1"/>
</dbReference>
<name>A0A2B4S5P5_STYPI</name>
<dbReference type="SMART" id="SM00220">
    <property type="entry name" value="S_TKc"/>
    <property type="match status" value="1"/>
</dbReference>
<dbReference type="GO" id="GO:0005524">
    <property type="term" value="F:ATP binding"/>
    <property type="evidence" value="ECO:0007669"/>
    <property type="project" value="UniProtKB-KW"/>
</dbReference>
<dbReference type="AlphaFoldDB" id="A0A2B4S5P5"/>
<dbReference type="InterPro" id="IPR050205">
    <property type="entry name" value="CDPK_Ser/Thr_kinases"/>
</dbReference>
<gene>
    <name evidence="12" type="primary">Mapkapk5</name>
    <name evidence="12" type="ORF">AWC38_SpisGene11275</name>
</gene>
<dbReference type="Gene3D" id="4.10.1170.10">
    <property type="entry name" value="MAP kinase activated protein kinase 2"/>
    <property type="match status" value="1"/>
</dbReference>
<accession>A0A2B4S5P5</accession>
<comment type="caution">
    <text evidence="12">The sequence shown here is derived from an EMBL/GenBank/DDBJ whole genome shotgun (WGS) entry which is preliminary data.</text>
</comment>
<evidence type="ECO:0000256" key="2">
    <source>
        <dbReference type="ARBA" id="ARBA00012513"/>
    </source>
</evidence>
<dbReference type="Gene3D" id="1.10.510.10">
    <property type="entry name" value="Transferase(Phosphotransferase) domain 1"/>
    <property type="match status" value="1"/>
</dbReference>
<dbReference type="OrthoDB" id="40902at2759"/>
<keyword evidence="4" id="KW-0597">Phosphoprotein</keyword>
<evidence type="ECO:0000313" key="12">
    <source>
        <dbReference type="EMBL" id="PFX24120.1"/>
    </source>
</evidence>
<reference evidence="13" key="1">
    <citation type="journal article" date="2017" name="bioRxiv">
        <title>Comparative analysis of the genomes of Stylophora pistillata and Acropora digitifera provides evidence for extensive differences between species of corals.</title>
        <authorList>
            <person name="Voolstra C.R."/>
            <person name="Li Y."/>
            <person name="Liew Y.J."/>
            <person name="Baumgarten S."/>
            <person name="Zoccola D."/>
            <person name="Flot J.-F."/>
            <person name="Tambutte S."/>
            <person name="Allemand D."/>
            <person name="Aranda M."/>
        </authorList>
    </citation>
    <scope>NUCLEOTIDE SEQUENCE [LARGE SCALE GENOMIC DNA]</scope>
</reference>
<organism evidence="12 13">
    <name type="scientific">Stylophora pistillata</name>
    <name type="common">Smooth cauliflower coral</name>
    <dbReference type="NCBI Taxonomy" id="50429"/>
    <lineage>
        <taxon>Eukaryota</taxon>
        <taxon>Metazoa</taxon>
        <taxon>Cnidaria</taxon>
        <taxon>Anthozoa</taxon>
        <taxon>Hexacorallia</taxon>
        <taxon>Scleractinia</taxon>
        <taxon>Astrocoeniina</taxon>
        <taxon>Pocilloporidae</taxon>
        <taxon>Stylophora</taxon>
    </lineage>
</organism>
<protein>
    <recommendedName>
        <fullName evidence="2">non-specific serine/threonine protein kinase</fullName>
        <ecNumber evidence="2">2.7.11.1</ecNumber>
    </recommendedName>
</protein>
<dbReference type="PROSITE" id="PS00108">
    <property type="entry name" value="PROTEIN_KINASE_ST"/>
    <property type="match status" value="1"/>
</dbReference>
<evidence type="ECO:0000256" key="6">
    <source>
        <dbReference type="ARBA" id="ARBA00022741"/>
    </source>
</evidence>
<keyword evidence="8" id="KW-0067">ATP-binding</keyword>
<keyword evidence="3" id="KW-0723">Serine/threonine-protein kinase</keyword>
<dbReference type="Gene3D" id="3.30.200.20">
    <property type="entry name" value="Phosphorylase Kinase, domain 1"/>
    <property type="match status" value="1"/>
</dbReference>
<dbReference type="SUPFAM" id="SSF56112">
    <property type="entry name" value="Protein kinase-like (PK-like)"/>
    <property type="match status" value="1"/>
</dbReference>
<feature type="domain" description="Protein kinase" evidence="11">
    <location>
        <begin position="22"/>
        <end position="311"/>
    </location>
</feature>
<evidence type="ECO:0000256" key="1">
    <source>
        <dbReference type="ARBA" id="ARBA00006692"/>
    </source>
</evidence>
<evidence type="ECO:0000256" key="10">
    <source>
        <dbReference type="ARBA" id="ARBA00048679"/>
    </source>
</evidence>
<dbReference type="STRING" id="50429.A0A2B4S5P5"/>
<dbReference type="Proteomes" id="UP000225706">
    <property type="component" value="Unassembled WGS sequence"/>
</dbReference>
<keyword evidence="7 12" id="KW-0418">Kinase</keyword>
<keyword evidence="5" id="KW-0808">Transferase</keyword>
<comment type="catalytic activity">
    <reaction evidence="10">
        <text>L-seryl-[protein] + ATP = O-phospho-L-seryl-[protein] + ADP + H(+)</text>
        <dbReference type="Rhea" id="RHEA:17989"/>
        <dbReference type="Rhea" id="RHEA-COMP:9863"/>
        <dbReference type="Rhea" id="RHEA-COMP:11604"/>
        <dbReference type="ChEBI" id="CHEBI:15378"/>
        <dbReference type="ChEBI" id="CHEBI:29999"/>
        <dbReference type="ChEBI" id="CHEBI:30616"/>
        <dbReference type="ChEBI" id="CHEBI:83421"/>
        <dbReference type="ChEBI" id="CHEBI:456216"/>
        <dbReference type="EC" id="2.7.11.1"/>
    </reaction>
</comment>
<evidence type="ECO:0000259" key="11">
    <source>
        <dbReference type="PROSITE" id="PS50011"/>
    </source>
</evidence>
<evidence type="ECO:0000256" key="7">
    <source>
        <dbReference type="ARBA" id="ARBA00022777"/>
    </source>
</evidence>
<dbReference type="EMBL" id="LSMT01000185">
    <property type="protein sequence ID" value="PFX24120.1"/>
    <property type="molecule type" value="Genomic_DNA"/>
</dbReference>
<dbReference type="Pfam" id="PF00069">
    <property type="entry name" value="Pkinase"/>
    <property type="match status" value="2"/>
</dbReference>
<keyword evidence="6" id="KW-0547">Nucleotide-binding</keyword>
<dbReference type="GO" id="GO:0004674">
    <property type="term" value="F:protein serine/threonine kinase activity"/>
    <property type="evidence" value="ECO:0007669"/>
    <property type="project" value="UniProtKB-KW"/>
</dbReference>
<sequence length="487" mass="54923">MANAAGRELQFKTTPLEDDYTIDWSKRLGSGISGPVRLCTQNKTGKQFALKCLMDSKKSRTEAKVHYLCSGHAHVVAVIDVYAVSFKFPGEMRPVPRILMVMELMEGGELFELVRTKRRFTEKEAVNFTKQIALAVYHCHSFNVAHRDLKPENLLLLDKTEKVVIKLADFGFAKIDRGDLVTPQFTPYYVSPQVLEAQRIHRAQKSGRFPFLSKPYTYDKLTAELKPSCDMWSLGVVIYIMLCGYPPFYSEVPRKQLSQGMRRRIMAGEYDYPEKEWSKISSDAKDVIASLLRVEPAQRLTVTDLLEHQWLNEGTVSDIPLDTPSIIVADEEAFQEAMNAHSAQLTKMRLPERSVVLKAVTKAKNPILMKRKNMFNLSSFFTKNNGASASSTDVDRTKSDASIKSLRDIIAFCMLSPQPLDGVTETSEGPSPEEELPRLVSLALEQNTNSQRLKQALVKQSWDGEKFAGAVDKRTLAKDISDIVKKM</sequence>
<dbReference type="InterPro" id="IPR000719">
    <property type="entry name" value="Prot_kinase_dom"/>
</dbReference>
<evidence type="ECO:0000313" key="13">
    <source>
        <dbReference type="Proteomes" id="UP000225706"/>
    </source>
</evidence>
<evidence type="ECO:0000256" key="4">
    <source>
        <dbReference type="ARBA" id="ARBA00022553"/>
    </source>
</evidence>
<proteinExistence type="inferred from homology"/>
<evidence type="ECO:0000256" key="3">
    <source>
        <dbReference type="ARBA" id="ARBA00022527"/>
    </source>
</evidence>
<dbReference type="EC" id="2.7.11.1" evidence="2"/>
<dbReference type="InterPro" id="IPR011009">
    <property type="entry name" value="Kinase-like_dom_sf"/>
</dbReference>
<dbReference type="InterPro" id="IPR008271">
    <property type="entry name" value="Ser/Thr_kinase_AS"/>
</dbReference>
<evidence type="ECO:0000256" key="8">
    <source>
        <dbReference type="ARBA" id="ARBA00022840"/>
    </source>
</evidence>
<dbReference type="PROSITE" id="PS50011">
    <property type="entry name" value="PROTEIN_KINASE_DOM"/>
    <property type="match status" value="1"/>
</dbReference>
<comment type="similarity">
    <text evidence="1">Belongs to the protein kinase superfamily. CAMK Ser/Thr protein kinase family.</text>
</comment>
<evidence type="ECO:0000256" key="9">
    <source>
        <dbReference type="ARBA" id="ARBA00047899"/>
    </source>
</evidence>
<evidence type="ECO:0000256" key="5">
    <source>
        <dbReference type="ARBA" id="ARBA00022679"/>
    </source>
</evidence>
<keyword evidence="13" id="KW-1185">Reference proteome</keyword>
<dbReference type="InterPro" id="IPR027442">
    <property type="entry name" value="MAPKAPK_C"/>
</dbReference>